<dbReference type="InterPro" id="IPR009057">
    <property type="entry name" value="Homeodomain-like_sf"/>
</dbReference>
<sequence length="227" mass="23735">MYSETRLPHGSALWRSRGSAGGGPIPADGCVDLILRDGRVSVAGPSTRWITAGGDGAGDSFGFRLPPGRAGHLLGLDLEEIADQLVPLEDLTSHGRAERLRAAMAPFADGAHSTGALSSLAVQASESSRWSAAVHRSAAAAEPAGRAAAGYGTSERSFRRRMLSTFGYGYATLVRLERSRRAQALLRRGAPLVAAAAEAGFADQPHLSREFRRLVGVSPGQFVASSA</sequence>
<dbReference type="GO" id="GO:0043565">
    <property type="term" value="F:sequence-specific DNA binding"/>
    <property type="evidence" value="ECO:0007669"/>
    <property type="project" value="InterPro"/>
</dbReference>
<dbReference type="SUPFAM" id="SSF46689">
    <property type="entry name" value="Homeodomain-like"/>
    <property type="match status" value="1"/>
</dbReference>
<proteinExistence type="predicted"/>
<keyword evidence="1" id="KW-0805">Transcription regulation</keyword>
<dbReference type="InterPro" id="IPR050204">
    <property type="entry name" value="AraC_XylS_family_regulators"/>
</dbReference>
<name>A0AAD3X370_MICMQ</name>
<keyword evidence="2" id="KW-0238">DNA-binding</keyword>
<dbReference type="InterPro" id="IPR046532">
    <property type="entry name" value="DUF6597"/>
</dbReference>
<dbReference type="Gene3D" id="1.10.10.60">
    <property type="entry name" value="Homeodomain-like"/>
    <property type="match status" value="1"/>
</dbReference>
<dbReference type="Pfam" id="PF12833">
    <property type="entry name" value="HTH_18"/>
    <property type="match status" value="1"/>
</dbReference>
<dbReference type="Proteomes" id="UP000436027">
    <property type="component" value="Unassembled WGS sequence"/>
</dbReference>
<evidence type="ECO:0000259" key="4">
    <source>
        <dbReference type="PROSITE" id="PS01124"/>
    </source>
</evidence>
<evidence type="ECO:0000256" key="3">
    <source>
        <dbReference type="ARBA" id="ARBA00023163"/>
    </source>
</evidence>
<dbReference type="PANTHER" id="PTHR46796">
    <property type="entry name" value="HTH-TYPE TRANSCRIPTIONAL ACTIVATOR RHAS-RELATED"/>
    <property type="match status" value="1"/>
</dbReference>
<organism evidence="5 6">
    <name type="scientific">Microbacterium maritypicum</name>
    <name type="common">Microbacterium liquefaciens</name>
    <dbReference type="NCBI Taxonomy" id="33918"/>
    <lineage>
        <taxon>Bacteria</taxon>
        <taxon>Bacillati</taxon>
        <taxon>Actinomycetota</taxon>
        <taxon>Actinomycetes</taxon>
        <taxon>Micrococcales</taxon>
        <taxon>Microbacteriaceae</taxon>
        <taxon>Microbacterium</taxon>
    </lineage>
</organism>
<feature type="domain" description="HTH araC/xylS-type" evidence="4">
    <location>
        <begin position="148"/>
        <end position="225"/>
    </location>
</feature>
<dbReference type="PROSITE" id="PS01124">
    <property type="entry name" value="HTH_ARAC_FAMILY_2"/>
    <property type="match status" value="1"/>
</dbReference>
<evidence type="ECO:0000256" key="2">
    <source>
        <dbReference type="ARBA" id="ARBA00023125"/>
    </source>
</evidence>
<dbReference type="GO" id="GO:0003700">
    <property type="term" value="F:DNA-binding transcription factor activity"/>
    <property type="evidence" value="ECO:0007669"/>
    <property type="project" value="InterPro"/>
</dbReference>
<evidence type="ECO:0000313" key="6">
    <source>
        <dbReference type="Proteomes" id="UP000436027"/>
    </source>
</evidence>
<dbReference type="AlphaFoldDB" id="A0AAD3X370"/>
<dbReference type="EMBL" id="WAAQ01000001">
    <property type="protein sequence ID" value="KAB1886303.1"/>
    <property type="molecule type" value="Genomic_DNA"/>
</dbReference>
<protein>
    <submittedName>
        <fullName evidence="5">Helix-turn-helix domain-containing protein</fullName>
    </submittedName>
</protein>
<evidence type="ECO:0000256" key="1">
    <source>
        <dbReference type="ARBA" id="ARBA00023015"/>
    </source>
</evidence>
<reference evidence="5 6" key="1">
    <citation type="submission" date="2019-09" db="EMBL/GenBank/DDBJ databases">
        <title>Whole genome sequencing of Microbacterium maritypicum.</title>
        <authorList>
            <person name="Lenchi N."/>
        </authorList>
    </citation>
    <scope>NUCLEOTIDE SEQUENCE [LARGE SCALE GENOMIC DNA]</scope>
    <source>
        <strain evidence="5 6">DSM 12512</strain>
    </source>
</reference>
<comment type="caution">
    <text evidence="5">The sequence shown here is derived from an EMBL/GenBank/DDBJ whole genome shotgun (WGS) entry which is preliminary data.</text>
</comment>
<dbReference type="SMART" id="SM00342">
    <property type="entry name" value="HTH_ARAC"/>
    <property type="match status" value="1"/>
</dbReference>
<dbReference type="InterPro" id="IPR018060">
    <property type="entry name" value="HTH_AraC"/>
</dbReference>
<accession>A0AAD3X370</accession>
<dbReference type="Pfam" id="PF20240">
    <property type="entry name" value="DUF6597"/>
    <property type="match status" value="1"/>
</dbReference>
<dbReference type="PANTHER" id="PTHR46796:SF15">
    <property type="entry name" value="BLL1074 PROTEIN"/>
    <property type="match status" value="1"/>
</dbReference>
<evidence type="ECO:0000313" key="5">
    <source>
        <dbReference type="EMBL" id="KAB1886303.1"/>
    </source>
</evidence>
<dbReference type="RefSeq" id="WP_151485814.1">
    <property type="nucleotide sequence ID" value="NZ_BAAAIN010000002.1"/>
</dbReference>
<gene>
    <name evidence="5" type="ORF">F6W70_02260</name>
</gene>
<keyword evidence="3" id="KW-0804">Transcription</keyword>